<dbReference type="EMBL" id="FOPP01000001">
    <property type="protein sequence ID" value="SFG65548.1"/>
    <property type="molecule type" value="Genomic_DNA"/>
</dbReference>
<evidence type="ECO:0008006" key="4">
    <source>
        <dbReference type="Google" id="ProtNLM"/>
    </source>
</evidence>
<organism evidence="2 3">
    <name type="scientific">Pedobacter insulae</name>
    <dbReference type="NCBI Taxonomy" id="414048"/>
    <lineage>
        <taxon>Bacteria</taxon>
        <taxon>Pseudomonadati</taxon>
        <taxon>Bacteroidota</taxon>
        <taxon>Sphingobacteriia</taxon>
        <taxon>Sphingobacteriales</taxon>
        <taxon>Sphingobacteriaceae</taxon>
        <taxon>Pedobacter</taxon>
    </lineage>
</organism>
<feature type="signal peptide" evidence="1">
    <location>
        <begin position="1"/>
        <end position="23"/>
    </location>
</feature>
<dbReference type="RefSeq" id="WP_090991935.1">
    <property type="nucleotide sequence ID" value="NZ_FOPP01000001.1"/>
</dbReference>
<keyword evidence="3" id="KW-1185">Reference proteome</keyword>
<protein>
    <recommendedName>
        <fullName evidence="4">Carboxypeptidase regulatory-like domain-containing protein</fullName>
    </recommendedName>
</protein>
<evidence type="ECO:0000313" key="3">
    <source>
        <dbReference type="Proteomes" id="UP000199666"/>
    </source>
</evidence>
<dbReference type="AlphaFoldDB" id="A0A1I2TL09"/>
<evidence type="ECO:0000313" key="2">
    <source>
        <dbReference type="EMBL" id="SFG65548.1"/>
    </source>
</evidence>
<name>A0A1I2TL09_9SPHI</name>
<sequence>MKSIQLFIAVFICSVLISFTSSAQQDSINLNTILGKVKKLTDEQPIEKVYLHFDKPYYAVADTMWFKAYVTVEQNLPSPFSKIVYVEVFNAKDSLIKTVKLPLKNSVAYGNVPLNMQNFKQGNYYVRAYTMWMVNFGDDYFFTKNIPIGEAIDKDLITNITYVNEEIDKNLKTTAKIQFKDLNKKAYANKVVNWSILSNYDVVMKGKGTTDQNGVLNITINSKAGELINNGNIITTINTNEKETANAIFDLKQTSKAIDFQFFPEGGSLIMGIPNQIAFKAINTNGLGIDLKGSILANDAEITTVNSTHAGMGSFYITPEEGKNYSAKLTFKDGTVKTYPLPKANLSGITLQITNQTPEVINLKVVANTPFFEANKGKTFFIVGQNTNAVYYAAKASLTSQLISVKIPKKDFPPGIVQLTLFSAENTPLSERLSFIMPINGMNLMVKTDLPAYKTRQKVKMTLNASANGLPIVGDFSVAVTDEQKVPVDENSETTILSSLLLTSDLKGYIEKPNYYFNKTDDKKIAELDKLMLTQGYRRFLYADILADKFPVVSFLPEQGINLTGTLRDLTGMPIRKGALRLMVPGKPISAELVTSNSGLFNFQNLVFPDSSQVVISAKYNPNAANLMIVMDGTLMPSPGKNKNAVDELKNIDTALSAYLNNSQKQYRYLRTLKEVVIKGAAAKKVSHRDHSALSGLSPNADHVIDAEAFTGCGGLLLDCVKIRATGLTFDIDKFYVTRDYNQGSRTPVQVFLNNFPVDARDINSVNLAELESVEVFLVDQLGTVDRAHGTKGVLVINTKKPTAVGTKISRQELLDMLPKKNIITITPMGYSKEREFYSPRYLPNAPISSTDLRTTIYWNPKVITDATGNFSFDFFNADGKGSYRAVVEGFDKNGNIGRAVYRYKVN</sequence>
<dbReference type="Gene3D" id="2.60.40.1930">
    <property type="match status" value="1"/>
</dbReference>
<accession>A0A1I2TL09</accession>
<dbReference type="STRING" id="414048.SAMN04489864_101469"/>
<evidence type="ECO:0000256" key="1">
    <source>
        <dbReference type="SAM" id="SignalP"/>
    </source>
</evidence>
<keyword evidence="1" id="KW-0732">Signal</keyword>
<proteinExistence type="predicted"/>
<reference evidence="2 3" key="1">
    <citation type="submission" date="2016-10" db="EMBL/GenBank/DDBJ databases">
        <authorList>
            <person name="de Groot N.N."/>
        </authorList>
    </citation>
    <scope>NUCLEOTIDE SEQUENCE [LARGE SCALE GENOMIC DNA]</scope>
    <source>
        <strain evidence="2 3">DSM 18684</strain>
    </source>
</reference>
<feature type="chain" id="PRO_5011773222" description="Carboxypeptidase regulatory-like domain-containing protein" evidence="1">
    <location>
        <begin position="24"/>
        <end position="907"/>
    </location>
</feature>
<gene>
    <name evidence="2" type="ORF">SAMN04489864_101469</name>
</gene>
<dbReference type="Proteomes" id="UP000199666">
    <property type="component" value="Unassembled WGS sequence"/>
</dbReference>
<dbReference type="OrthoDB" id="609485at2"/>